<dbReference type="Pfam" id="PF12076">
    <property type="entry name" value="CER1-like_C"/>
    <property type="match status" value="2"/>
</dbReference>
<organism evidence="14 15">
    <name type="scientific">Ananas comosus</name>
    <name type="common">Pineapple</name>
    <name type="synonym">Ananas ananas</name>
    <dbReference type="NCBI Taxonomy" id="4615"/>
    <lineage>
        <taxon>Eukaryota</taxon>
        <taxon>Viridiplantae</taxon>
        <taxon>Streptophyta</taxon>
        <taxon>Embryophyta</taxon>
        <taxon>Tracheophyta</taxon>
        <taxon>Spermatophyta</taxon>
        <taxon>Magnoliopsida</taxon>
        <taxon>Liliopsida</taxon>
        <taxon>Poales</taxon>
        <taxon>Bromeliaceae</taxon>
        <taxon>Bromelioideae</taxon>
        <taxon>Ananas</taxon>
    </lineage>
</organism>
<dbReference type="InterPro" id="IPR006694">
    <property type="entry name" value="Fatty_acid_hydroxylase"/>
</dbReference>
<feature type="domain" description="Fatty acid hydroxylase" evidence="12">
    <location>
        <begin position="176"/>
        <end position="273"/>
    </location>
</feature>
<evidence type="ECO:0000256" key="11">
    <source>
        <dbReference type="SAM" id="Phobius"/>
    </source>
</evidence>
<dbReference type="AlphaFoldDB" id="A0A199UFA0"/>
<comment type="subcellular location">
    <subcellularLocation>
        <location evidence="1">Endoplasmic reticulum membrane</location>
        <topology evidence="1">Multi-pass membrane protein</topology>
    </subcellularLocation>
</comment>
<sequence length="640" mass="74184">MVLAPWVLHGLHMVATKEWKDVHISYIIIFPSLLLRMIHNQLWISLSRFQNARSRRRIVDRSIDFAQVDRERNWDDQIIFNGILFYLVYTFVPGVGHIPMWRKEGAVIIALLHMGPVEFLYYWFHRALHHHFLYSRYHSHHHASILLLHPSSCTKYSSSSQNTLILVCHAPSAAVIHPFAEHVVYYLLFSIPMLTTIFTGTASILSLLLYVAFIDFMNNMGHCNFELVPKWFFRAFPPLKYLMYTPSFHSLHHTQFRTNYSLFMPFYDYVYNTMDKSSDELYENSLKGKDETPDLVHLTHPTTLQSIFHLRLGFASLASEPYDSKWYMLIMWPIALLSMAVTWIYGSSFVVERINLKKLKMQTWAIPRYNFHYGLAWEKEVINELIEKAIIEADERGVKAKELNGSGELYLQKYPKLRLRIVDGSSLAAAVVLKSIPPGTYQVLLCGKLSKVACATAIALCQKGVQVVMTEKQEFHMLKPQIPESAATYLTYSSSDTPTVWIVGGVTDEEQRRASKGTLFVPLSQFPLKKIRKDCTYYATPAMKIPETLRNVHSCEVTPYPRLTHYSILHVREKTLCEFTFFDHYKQNWLPRRVMSAWRIAGIVHALEGWDTHECGETVTDIEKIWSAAIRHGFRLMTQA</sequence>
<proteinExistence type="inferred from homology"/>
<keyword evidence="9" id="KW-0456">Lyase</keyword>
<feature type="domain" description="Very-long-chain aldehyde decarbonylase CER1-like C-terminal" evidence="13">
    <location>
        <begin position="587"/>
        <end position="635"/>
    </location>
</feature>
<evidence type="ECO:0000256" key="10">
    <source>
        <dbReference type="ARBA" id="ARBA00047909"/>
    </source>
</evidence>
<comment type="similarity">
    <text evidence="2">Belongs to the sterol desaturase family.</text>
</comment>
<protein>
    <recommendedName>
        <fullName evidence="3">aldehyde oxygenase (deformylating)</fullName>
        <ecNumber evidence="3">4.1.99.5</ecNumber>
    </recommendedName>
</protein>
<dbReference type="GO" id="GO:0006950">
    <property type="term" value="P:response to stress"/>
    <property type="evidence" value="ECO:0007669"/>
    <property type="project" value="UniProtKB-ARBA"/>
</dbReference>
<evidence type="ECO:0000313" key="14">
    <source>
        <dbReference type="EMBL" id="OAY63391.1"/>
    </source>
</evidence>
<evidence type="ECO:0000256" key="9">
    <source>
        <dbReference type="ARBA" id="ARBA00023239"/>
    </source>
</evidence>
<evidence type="ECO:0000256" key="1">
    <source>
        <dbReference type="ARBA" id="ARBA00004477"/>
    </source>
</evidence>
<dbReference type="GO" id="GO:0071771">
    <property type="term" value="F:aldehyde oxygenase (deformylating) activity"/>
    <property type="evidence" value="ECO:0007669"/>
    <property type="project" value="UniProtKB-EC"/>
</dbReference>
<keyword evidence="4 11" id="KW-0812">Transmembrane</keyword>
<dbReference type="Pfam" id="PF04116">
    <property type="entry name" value="FA_hydroxylase"/>
    <property type="match status" value="1"/>
</dbReference>
<accession>A0A199UFA0</accession>
<evidence type="ECO:0000259" key="13">
    <source>
        <dbReference type="Pfam" id="PF12076"/>
    </source>
</evidence>
<feature type="transmembrane region" description="Helical" evidence="11">
    <location>
        <begin position="106"/>
        <end position="124"/>
    </location>
</feature>
<evidence type="ECO:0000256" key="4">
    <source>
        <dbReference type="ARBA" id="ARBA00022692"/>
    </source>
</evidence>
<dbReference type="Proteomes" id="UP000092600">
    <property type="component" value="Unassembled WGS sequence"/>
</dbReference>
<comment type="caution">
    <text evidence="14">The sequence shown here is derived from an EMBL/GenBank/DDBJ whole genome shotgun (WGS) entry which is preliminary data.</text>
</comment>
<name>A0A199UFA0_ANACO</name>
<dbReference type="InterPro" id="IPR050307">
    <property type="entry name" value="Sterol_Desaturase_Related"/>
</dbReference>
<feature type="transmembrane region" description="Helical" evidence="11">
    <location>
        <begin position="23"/>
        <end position="46"/>
    </location>
</feature>
<dbReference type="InterPro" id="IPR021940">
    <property type="entry name" value="CER1-like_C"/>
</dbReference>
<dbReference type="STRING" id="4615.A0A199UFA0"/>
<keyword evidence="8 11" id="KW-0472">Membrane</keyword>
<dbReference type="GO" id="GO:0008610">
    <property type="term" value="P:lipid biosynthetic process"/>
    <property type="evidence" value="ECO:0007669"/>
    <property type="project" value="InterPro"/>
</dbReference>
<evidence type="ECO:0000256" key="5">
    <source>
        <dbReference type="ARBA" id="ARBA00022824"/>
    </source>
</evidence>
<dbReference type="PANTHER" id="PTHR11863">
    <property type="entry name" value="STEROL DESATURASE"/>
    <property type="match status" value="1"/>
</dbReference>
<dbReference type="EMBL" id="LSRQ01008347">
    <property type="protein sequence ID" value="OAY63391.1"/>
    <property type="molecule type" value="Genomic_DNA"/>
</dbReference>
<feature type="domain" description="Very-long-chain aldehyde decarbonylase CER1-like C-terminal" evidence="13">
    <location>
        <begin position="443"/>
        <end position="558"/>
    </location>
</feature>
<dbReference type="GO" id="GO:0005506">
    <property type="term" value="F:iron ion binding"/>
    <property type="evidence" value="ECO:0007669"/>
    <property type="project" value="InterPro"/>
</dbReference>
<keyword evidence="5" id="KW-0256">Endoplasmic reticulum</keyword>
<evidence type="ECO:0000256" key="6">
    <source>
        <dbReference type="ARBA" id="ARBA00022857"/>
    </source>
</evidence>
<keyword evidence="6" id="KW-0521">NADP</keyword>
<feature type="transmembrane region" description="Helical" evidence="11">
    <location>
        <begin position="78"/>
        <end position="100"/>
    </location>
</feature>
<evidence type="ECO:0000256" key="7">
    <source>
        <dbReference type="ARBA" id="ARBA00022989"/>
    </source>
</evidence>
<evidence type="ECO:0000259" key="12">
    <source>
        <dbReference type="Pfam" id="PF04116"/>
    </source>
</evidence>
<dbReference type="EC" id="4.1.99.5" evidence="3"/>
<feature type="transmembrane region" description="Helical" evidence="11">
    <location>
        <begin position="326"/>
        <end position="351"/>
    </location>
</feature>
<keyword evidence="7 11" id="KW-1133">Transmembrane helix</keyword>
<feature type="transmembrane region" description="Helical" evidence="11">
    <location>
        <begin position="183"/>
        <end position="212"/>
    </location>
</feature>
<evidence type="ECO:0000313" key="15">
    <source>
        <dbReference type="Proteomes" id="UP000092600"/>
    </source>
</evidence>
<comment type="catalytic activity">
    <reaction evidence="10">
        <text>a long-chain fatty aldehyde + 2 NADPH + O2 + H(+) = a long-chain alkane + formate + 2 NADP(+) + H2O</text>
        <dbReference type="Rhea" id="RHEA:21440"/>
        <dbReference type="ChEBI" id="CHEBI:15377"/>
        <dbReference type="ChEBI" id="CHEBI:15378"/>
        <dbReference type="ChEBI" id="CHEBI:15379"/>
        <dbReference type="ChEBI" id="CHEBI:15740"/>
        <dbReference type="ChEBI" id="CHEBI:17176"/>
        <dbReference type="ChEBI" id="CHEBI:57783"/>
        <dbReference type="ChEBI" id="CHEBI:58349"/>
        <dbReference type="ChEBI" id="CHEBI:83563"/>
        <dbReference type="EC" id="4.1.99.5"/>
    </reaction>
</comment>
<dbReference type="GO" id="GO:0005789">
    <property type="term" value="C:endoplasmic reticulum membrane"/>
    <property type="evidence" value="ECO:0007669"/>
    <property type="project" value="UniProtKB-SubCell"/>
</dbReference>
<reference evidence="14 15" key="1">
    <citation type="journal article" date="2016" name="DNA Res.">
        <title>The draft genome of MD-2 pineapple using hybrid error correction of long reads.</title>
        <authorList>
            <person name="Redwan R.M."/>
            <person name="Saidin A."/>
            <person name="Kumar S.V."/>
        </authorList>
    </citation>
    <scope>NUCLEOTIDE SEQUENCE [LARGE SCALE GENOMIC DNA]</scope>
    <source>
        <strain evidence="15">cv. MD2</strain>
        <tissue evidence="14">Leaf</tissue>
    </source>
</reference>
<evidence type="ECO:0000256" key="8">
    <source>
        <dbReference type="ARBA" id="ARBA00023136"/>
    </source>
</evidence>
<dbReference type="GO" id="GO:0016491">
    <property type="term" value="F:oxidoreductase activity"/>
    <property type="evidence" value="ECO:0007669"/>
    <property type="project" value="InterPro"/>
</dbReference>
<gene>
    <name evidence="14" type="ORF">ACMD2_14657</name>
</gene>
<evidence type="ECO:0000256" key="3">
    <source>
        <dbReference type="ARBA" id="ARBA00013146"/>
    </source>
</evidence>
<evidence type="ECO:0000256" key="2">
    <source>
        <dbReference type="ARBA" id="ARBA00009324"/>
    </source>
</evidence>